<dbReference type="InterPro" id="IPR029787">
    <property type="entry name" value="Nucleotide_cyclase"/>
</dbReference>
<evidence type="ECO:0000256" key="4">
    <source>
        <dbReference type="ARBA" id="ARBA00022692"/>
    </source>
</evidence>
<evidence type="ECO:0000256" key="1">
    <source>
        <dbReference type="ARBA" id="ARBA00004196"/>
    </source>
</evidence>
<reference evidence="10" key="1">
    <citation type="submission" date="2017-11" db="EMBL/GenBank/DDBJ databases">
        <authorList>
            <person name="Watanabe M."/>
            <person name="Kojima H."/>
        </authorList>
    </citation>
    <scope>NUCLEOTIDE SEQUENCE [LARGE SCALE GENOMIC DNA]</scope>
    <source>
        <strain evidence="10">Tokyo 01</strain>
    </source>
</reference>
<dbReference type="FunFam" id="3.30.70.1230:FF:000016">
    <property type="entry name" value="Adenylate/guanylate cyclase domain-containing protein"/>
    <property type="match status" value="1"/>
</dbReference>
<reference evidence="10" key="2">
    <citation type="submission" date="2019-01" db="EMBL/GenBank/DDBJ databases">
        <title>Genome sequence of Desulfonema ishimotonii strain Tokyo 01.</title>
        <authorList>
            <person name="Fukui M."/>
        </authorList>
    </citation>
    <scope>NUCLEOTIDE SEQUENCE [LARGE SCALE GENOMIC DNA]</scope>
    <source>
        <strain evidence="10">Tokyo 01</strain>
    </source>
</reference>
<dbReference type="AlphaFoldDB" id="A0A401FVG3"/>
<dbReference type="RefSeq" id="WP_124328303.1">
    <property type="nucleotide sequence ID" value="NZ_BEXT01000001.1"/>
</dbReference>
<dbReference type="Pfam" id="PF05226">
    <property type="entry name" value="CHASE2"/>
    <property type="match status" value="1"/>
</dbReference>
<dbReference type="InterPro" id="IPR050697">
    <property type="entry name" value="Adenylyl/Guanylyl_Cyclase_3/4"/>
</dbReference>
<dbReference type="EMBL" id="BEXT01000001">
    <property type="protein sequence ID" value="GBC60951.1"/>
    <property type="molecule type" value="Genomic_DNA"/>
</dbReference>
<dbReference type="PROSITE" id="PS50125">
    <property type="entry name" value="GUANYLATE_CYCLASE_2"/>
    <property type="match status" value="1"/>
</dbReference>
<evidence type="ECO:0000256" key="5">
    <source>
        <dbReference type="ARBA" id="ARBA00022989"/>
    </source>
</evidence>
<evidence type="ECO:0000256" key="2">
    <source>
        <dbReference type="ARBA" id="ARBA00005381"/>
    </source>
</evidence>
<protein>
    <submittedName>
        <fullName evidence="9">Adenylate/guanylate cyclase domain-containing pr otein</fullName>
    </submittedName>
</protein>
<evidence type="ECO:0000256" key="6">
    <source>
        <dbReference type="ARBA" id="ARBA00023136"/>
    </source>
</evidence>
<evidence type="ECO:0000313" key="9">
    <source>
        <dbReference type="EMBL" id="GBC60951.1"/>
    </source>
</evidence>
<keyword evidence="3" id="KW-1003">Cell membrane</keyword>
<dbReference type="PANTHER" id="PTHR43081:SF1">
    <property type="entry name" value="ADENYLATE CYCLASE, TERMINAL-DIFFERENTIATION SPECIFIC"/>
    <property type="match status" value="1"/>
</dbReference>
<name>A0A401FVG3_9BACT</name>
<feature type="transmembrane region" description="Helical" evidence="7">
    <location>
        <begin position="405"/>
        <end position="422"/>
    </location>
</feature>
<evidence type="ECO:0000256" key="3">
    <source>
        <dbReference type="ARBA" id="ARBA00022475"/>
    </source>
</evidence>
<keyword evidence="10" id="KW-1185">Reference proteome</keyword>
<accession>A0A401FVG3</accession>
<dbReference type="CDD" id="cd07302">
    <property type="entry name" value="CHD"/>
    <property type="match status" value="1"/>
</dbReference>
<dbReference type="GO" id="GO:0030313">
    <property type="term" value="C:cell envelope"/>
    <property type="evidence" value="ECO:0007669"/>
    <property type="project" value="UniProtKB-SubCell"/>
</dbReference>
<comment type="caution">
    <text evidence="9">The sequence shown here is derived from an EMBL/GenBank/DDBJ whole genome shotgun (WGS) entry which is preliminary data.</text>
</comment>
<evidence type="ECO:0000259" key="8">
    <source>
        <dbReference type="PROSITE" id="PS50125"/>
    </source>
</evidence>
<dbReference type="OrthoDB" id="9806735at2"/>
<comment type="subcellular location">
    <subcellularLocation>
        <location evidence="1">Cell envelope</location>
    </subcellularLocation>
</comment>
<gene>
    <name evidence="9" type="ORF">DENIS_1911</name>
</gene>
<organism evidence="9 10">
    <name type="scientific">Desulfonema ishimotonii</name>
    <dbReference type="NCBI Taxonomy" id="45657"/>
    <lineage>
        <taxon>Bacteria</taxon>
        <taxon>Pseudomonadati</taxon>
        <taxon>Thermodesulfobacteriota</taxon>
        <taxon>Desulfobacteria</taxon>
        <taxon>Desulfobacterales</taxon>
        <taxon>Desulfococcaceae</taxon>
        <taxon>Desulfonema</taxon>
    </lineage>
</organism>
<evidence type="ECO:0000256" key="7">
    <source>
        <dbReference type="SAM" id="Phobius"/>
    </source>
</evidence>
<feature type="domain" description="Guanylate cyclase" evidence="8">
    <location>
        <begin position="489"/>
        <end position="621"/>
    </location>
</feature>
<comment type="similarity">
    <text evidence="2">Belongs to the adenylyl cyclase class-3 family.</text>
</comment>
<feature type="transmembrane region" description="Helical" evidence="7">
    <location>
        <begin position="374"/>
        <end position="398"/>
    </location>
</feature>
<dbReference type="GO" id="GO:0006171">
    <property type="term" value="P:cAMP biosynthetic process"/>
    <property type="evidence" value="ECO:0007669"/>
    <property type="project" value="TreeGrafter"/>
</dbReference>
<sequence length="745" mass="83270">MKKYFQINSLTITLFTLTLSVFTYLYGIPLLDRLELESIDLRFHSRGKQSPAPEIVLAAVDEKSIAQEGKWVWPRSKFASLITKLSEAGAKVIAFDIGFLEPDKTATQIMAALEQVKKRVESPKNKNLPLTVYLDQLSAESDYDTLLADALRSAKAEIILGYFFHMTPDTTDHMTGKALEEIRKTIADSEYRIKSYADRSQGGAYLIRAWKPQPNLPVISDAVRHSGHFNMAPDPDGVVREIPLVVEFKDSLYAPLSLVTASVYRNQPLSIRIDDYGVQSLRIGEQEIPVDSAGKMVINYQGPEKTFPHIPVTDILNDRVDPDVFRDKIVMVGVTAIGIYDMRVTPFDTIFPGLEIHANALDNILSHRFLTRPYWGVFADILAIILSATLIGAALAYCRLLTATLTFFMLFAGYILFTRYLFSAQGLILSMVYPLLALTITYTGITVQQARQKKFIKTAFGHYLSPAVVKQLIESPESLKLGGETRNITAFFSDVQGFTSISENLNPEELVELLNEFLTEMTEIILRHEGTVDKFEGDAIIAFFGAPNHIENHAKVACMAGIEMQKRLAELRETWREQGKPELKMRIGMCTGNAVVGNMGSKNRMDYTMMGDTVNTAARLEGLNKLYGVYTLISESTKREMGDTIVTRELDRLNVVGKTRPVTVFEVIGYHEDTDATMQAMLKHYADGLAAFRAMKWGPAMRHFEAALALFPDDGPAQTLLDRCRAFKISPPALNWDGVYTAASK</sequence>
<dbReference type="SUPFAM" id="SSF55073">
    <property type="entry name" value="Nucleotide cyclase"/>
    <property type="match status" value="1"/>
</dbReference>
<dbReference type="GO" id="GO:0035556">
    <property type="term" value="P:intracellular signal transduction"/>
    <property type="evidence" value="ECO:0007669"/>
    <property type="project" value="InterPro"/>
</dbReference>
<dbReference type="SMART" id="SM00044">
    <property type="entry name" value="CYCc"/>
    <property type="match status" value="1"/>
</dbReference>
<dbReference type="Gene3D" id="3.30.70.1230">
    <property type="entry name" value="Nucleotide cyclase"/>
    <property type="match status" value="1"/>
</dbReference>
<dbReference type="GO" id="GO:0004016">
    <property type="term" value="F:adenylate cyclase activity"/>
    <property type="evidence" value="ECO:0007669"/>
    <property type="project" value="UniProtKB-ARBA"/>
</dbReference>
<keyword evidence="6 7" id="KW-0472">Membrane</keyword>
<dbReference type="Proteomes" id="UP000288096">
    <property type="component" value="Unassembled WGS sequence"/>
</dbReference>
<proteinExistence type="inferred from homology"/>
<evidence type="ECO:0000313" key="10">
    <source>
        <dbReference type="Proteomes" id="UP000288096"/>
    </source>
</evidence>
<dbReference type="Pfam" id="PF00211">
    <property type="entry name" value="Guanylate_cyc"/>
    <property type="match status" value="1"/>
</dbReference>
<dbReference type="PANTHER" id="PTHR43081">
    <property type="entry name" value="ADENYLATE CYCLASE, TERMINAL-DIFFERENTIATION SPECIFIC-RELATED"/>
    <property type="match status" value="1"/>
</dbReference>
<dbReference type="InterPro" id="IPR001054">
    <property type="entry name" value="A/G_cyclase"/>
</dbReference>
<dbReference type="InterPro" id="IPR007890">
    <property type="entry name" value="CHASE2"/>
</dbReference>
<keyword evidence="4 7" id="KW-0812">Transmembrane</keyword>
<feature type="transmembrane region" description="Helical" evidence="7">
    <location>
        <begin position="428"/>
        <end position="447"/>
    </location>
</feature>
<dbReference type="SMART" id="SM01080">
    <property type="entry name" value="CHASE2"/>
    <property type="match status" value="1"/>
</dbReference>
<keyword evidence="5 7" id="KW-1133">Transmembrane helix</keyword>